<dbReference type="EMBL" id="JAODUP010000193">
    <property type="protein sequence ID" value="KAK2157321.1"/>
    <property type="molecule type" value="Genomic_DNA"/>
</dbReference>
<dbReference type="PANTHER" id="PTHR10974">
    <property type="entry name" value="FI08016P-RELATED"/>
    <property type="match status" value="1"/>
</dbReference>
<proteinExistence type="predicted"/>
<dbReference type="PANTHER" id="PTHR10974:SF1">
    <property type="entry name" value="FI08016P-RELATED"/>
    <property type="match status" value="1"/>
</dbReference>
<dbReference type="InterPro" id="IPR004245">
    <property type="entry name" value="DUF229"/>
</dbReference>
<protein>
    <submittedName>
        <fullName evidence="1">Uncharacterized protein</fullName>
    </submittedName>
</protein>
<dbReference type="InterPro" id="IPR017850">
    <property type="entry name" value="Alkaline_phosphatase_core_sf"/>
</dbReference>
<dbReference type="GO" id="GO:0005615">
    <property type="term" value="C:extracellular space"/>
    <property type="evidence" value="ECO:0007669"/>
    <property type="project" value="TreeGrafter"/>
</dbReference>
<gene>
    <name evidence="1" type="ORF">LSH36_193g02064</name>
</gene>
<evidence type="ECO:0000313" key="2">
    <source>
        <dbReference type="Proteomes" id="UP001208570"/>
    </source>
</evidence>
<dbReference type="Gene3D" id="3.40.720.10">
    <property type="entry name" value="Alkaline Phosphatase, subunit A"/>
    <property type="match status" value="1"/>
</dbReference>
<accession>A0AAD9JQC3</accession>
<sequence>MLPKFSFLFYVEYSHEYTNTLSLADETLRSFLQEFKTSGYLNNTLLILMADHSSRYAEIRESQQGKCEERLPYYSFAFPKWFAEKYLIAMKNLRDNVERLTSPFDIHATLKDVLNYTDLGSRVQCTRGIIKPLSDAGIAPHWCTCLVWKEASLTDDHVISAANQVVSTINELTNGNRQLCACLMLDRIVAASNFSPNEKVLRFRKSADVDGHTRETRCDEAGREAHQQNQPIRRPDTLYYGQVTSSQEAVLLLQSTTAGILIRAHYCQHSTGIL</sequence>
<name>A0AAD9JQC3_9ANNE</name>
<keyword evidence="2" id="KW-1185">Reference proteome</keyword>
<dbReference type="SUPFAM" id="SSF53649">
    <property type="entry name" value="Alkaline phosphatase-like"/>
    <property type="match status" value="1"/>
</dbReference>
<organism evidence="1 2">
    <name type="scientific">Paralvinella palmiformis</name>
    <dbReference type="NCBI Taxonomy" id="53620"/>
    <lineage>
        <taxon>Eukaryota</taxon>
        <taxon>Metazoa</taxon>
        <taxon>Spiralia</taxon>
        <taxon>Lophotrochozoa</taxon>
        <taxon>Annelida</taxon>
        <taxon>Polychaeta</taxon>
        <taxon>Sedentaria</taxon>
        <taxon>Canalipalpata</taxon>
        <taxon>Terebellida</taxon>
        <taxon>Terebelliformia</taxon>
        <taxon>Alvinellidae</taxon>
        <taxon>Paralvinella</taxon>
    </lineage>
</organism>
<evidence type="ECO:0000313" key="1">
    <source>
        <dbReference type="EMBL" id="KAK2157321.1"/>
    </source>
</evidence>
<dbReference type="Pfam" id="PF02995">
    <property type="entry name" value="DUF229"/>
    <property type="match status" value="1"/>
</dbReference>
<dbReference type="AlphaFoldDB" id="A0AAD9JQC3"/>
<dbReference type="Proteomes" id="UP001208570">
    <property type="component" value="Unassembled WGS sequence"/>
</dbReference>
<reference evidence="1" key="1">
    <citation type="journal article" date="2023" name="Mol. Biol. Evol.">
        <title>Third-Generation Sequencing Reveals the Adaptive Role of the Epigenome in Three Deep-Sea Polychaetes.</title>
        <authorList>
            <person name="Perez M."/>
            <person name="Aroh O."/>
            <person name="Sun Y."/>
            <person name="Lan Y."/>
            <person name="Juniper S.K."/>
            <person name="Young C.R."/>
            <person name="Angers B."/>
            <person name="Qian P.Y."/>
        </authorList>
    </citation>
    <scope>NUCLEOTIDE SEQUENCE</scope>
    <source>
        <strain evidence="1">P08H-3</strain>
    </source>
</reference>
<comment type="caution">
    <text evidence="1">The sequence shown here is derived from an EMBL/GenBank/DDBJ whole genome shotgun (WGS) entry which is preliminary data.</text>
</comment>